<dbReference type="InterPro" id="IPR039425">
    <property type="entry name" value="RNA_pol_sigma-70-like"/>
</dbReference>
<dbReference type="Gene3D" id="1.10.1740.10">
    <property type="match status" value="1"/>
</dbReference>
<keyword evidence="8" id="KW-1185">Reference proteome</keyword>
<dbReference type="Proteomes" id="UP000270046">
    <property type="component" value="Chromosome"/>
</dbReference>
<keyword evidence="2" id="KW-0805">Transcription regulation</keyword>
<dbReference type="InterPro" id="IPR014327">
    <property type="entry name" value="RNA_pol_sigma70_bacteroid"/>
</dbReference>
<organism evidence="7 8">
    <name type="scientific">Mucilaginibacter celer</name>
    <dbReference type="NCBI Taxonomy" id="2305508"/>
    <lineage>
        <taxon>Bacteria</taxon>
        <taxon>Pseudomonadati</taxon>
        <taxon>Bacteroidota</taxon>
        <taxon>Sphingobacteriia</taxon>
        <taxon>Sphingobacteriales</taxon>
        <taxon>Sphingobacteriaceae</taxon>
        <taxon>Mucilaginibacter</taxon>
    </lineage>
</organism>
<dbReference type="KEGG" id="muh:HYN43_002630"/>
<dbReference type="GO" id="GO:0003677">
    <property type="term" value="F:DNA binding"/>
    <property type="evidence" value="ECO:0007669"/>
    <property type="project" value="InterPro"/>
</dbReference>
<dbReference type="GO" id="GO:0016987">
    <property type="term" value="F:sigma factor activity"/>
    <property type="evidence" value="ECO:0007669"/>
    <property type="project" value="UniProtKB-KW"/>
</dbReference>
<evidence type="ECO:0000256" key="1">
    <source>
        <dbReference type="ARBA" id="ARBA00010641"/>
    </source>
</evidence>
<evidence type="ECO:0000259" key="5">
    <source>
        <dbReference type="Pfam" id="PF04542"/>
    </source>
</evidence>
<dbReference type="Pfam" id="PF08281">
    <property type="entry name" value="Sigma70_r4_2"/>
    <property type="match status" value="1"/>
</dbReference>
<dbReference type="SUPFAM" id="SSF88659">
    <property type="entry name" value="Sigma3 and sigma4 domains of RNA polymerase sigma factors"/>
    <property type="match status" value="1"/>
</dbReference>
<name>A0A494VYT9_9SPHI</name>
<dbReference type="NCBIfam" id="TIGR02937">
    <property type="entry name" value="sigma70-ECF"/>
    <property type="match status" value="1"/>
</dbReference>
<dbReference type="InterPro" id="IPR013249">
    <property type="entry name" value="RNA_pol_sigma70_r4_t2"/>
</dbReference>
<evidence type="ECO:0000256" key="4">
    <source>
        <dbReference type="ARBA" id="ARBA00023163"/>
    </source>
</evidence>
<dbReference type="Pfam" id="PF04542">
    <property type="entry name" value="Sigma70_r2"/>
    <property type="match status" value="1"/>
</dbReference>
<evidence type="ECO:0000313" key="8">
    <source>
        <dbReference type="Proteomes" id="UP000270046"/>
    </source>
</evidence>
<proteinExistence type="inferred from homology"/>
<evidence type="ECO:0000259" key="6">
    <source>
        <dbReference type="Pfam" id="PF08281"/>
    </source>
</evidence>
<dbReference type="InterPro" id="IPR013325">
    <property type="entry name" value="RNA_pol_sigma_r2"/>
</dbReference>
<reference evidence="7 8" key="1">
    <citation type="submission" date="2018-10" db="EMBL/GenBank/DDBJ databases">
        <title>Genome sequencing of Mucilaginibacter sp. HYN0043.</title>
        <authorList>
            <person name="Kim M."/>
            <person name="Yi H."/>
        </authorList>
    </citation>
    <scope>NUCLEOTIDE SEQUENCE [LARGE SCALE GENOMIC DNA]</scope>
    <source>
        <strain evidence="7 8">HYN0043</strain>
    </source>
</reference>
<dbReference type="PANTHER" id="PTHR43133">
    <property type="entry name" value="RNA POLYMERASE ECF-TYPE SIGMA FACTO"/>
    <property type="match status" value="1"/>
</dbReference>
<gene>
    <name evidence="7" type="ORF">HYN43_002630</name>
</gene>
<dbReference type="PANTHER" id="PTHR43133:SF46">
    <property type="entry name" value="RNA POLYMERASE SIGMA-70 FACTOR ECF SUBFAMILY"/>
    <property type="match status" value="1"/>
</dbReference>
<dbReference type="GO" id="GO:0006352">
    <property type="term" value="P:DNA-templated transcription initiation"/>
    <property type="evidence" value="ECO:0007669"/>
    <property type="project" value="InterPro"/>
</dbReference>
<dbReference type="Gene3D" id="1.10.10.10">
    <property type="entry name" value="Winged helix-like DNA-binding domain superfamily/Winged helix DNA-binding domain"/>
    <property type="match status" value="1"/>
</dbReference>
<keyword evidence="4" id="KW-0804">Transcription</keyword>
<protein>
    <submittedName>
        <fullName evidence="7">RNA polymerase sigma-70 factor</fullName>
    </submittedName>
</protein>
<evidence type="ECO:0000313" key="7">
    <source>
        <dbReference type="EMBL" id="AYL99291.1"/>
    </source>
</evidence>
<dbReference type="InterPro" id="IPR014284">
    <property type="entry name" value="RNA_pol_sigma-70_dom"/>
</dbReference>
<dbReference type="InterPro" id="IPR036388">
    <property type="entry name" value="WH-like_DNA-bd_sf"/>
</dbReference>
<accession>A0A494VYT9</accession>
<sequence length="193" mass="22745">MAVYSHTPDAELLQLLKQSDHSAYTEIYHRYFHLMYVHAYKKLRNEAQAEDIVQELFATLWFKRDFIVINQNLSAYLYSAIRNRVFDLFAHEKVESKYLGSLQEYIFSGQSVPTDSRIREKQLQDHIDKEISALPPKMRRIFEMSRKEGLNHKEIAKELSTSENNVATQVTSALRILRTKLGLLIYVFLLFRL</sequence>
<dbReference type="NCBIfam" id="TIGR02985">
    <property type="entry name" value="Sig70_bacteroi1"/>
    <property type="match status" value="1"/>
</dbReference>
<evidence type="ECO:0000256" key="3">
    <source>
        <dbReference type="ARBA" id="ARBA00023082"/>
    </source>
</evidence>
<dbReference type="OrthoDB" id="659569at2"/>
<evidence type="ECO:0000256" key="2">
    <source>
        <dbReference type="ARBA" id="ARBA00023015"/>
    </source>
</evidence>
<feature type="domain" description="RNA polymerase sigma factor 70 region 4 type 2" evidence="6">
    <location>
        <begin position="127"/>
        <end position="175"/>
    </location>
</feature>
<dbReference type="InterPro" id="IPR013324">
    <property type="entry name" value="RNA_pol_sigma_r3/r4-like"/>
</dbReference>
<comment type="similarity">
    <text evidence="1">Belongs to the sigma-70 factor family. ECF subfamily.</text>
</comment>
<dbReference type="InterPro" id="IPR007627">
    <property type="entry name" value="RNA_pol_sigma70_r2"/>
</dbReference>
<dbReference type="EMBL" id="CP032869">
    <property type="protein sequence ID" value="AYL99291.1"/>
    <property type="molecule type" value="Genomic_DNA"/>
</dbReference>
<feature type="domain" description="RNA polymerase sigma-70 region 2" evidence="5">
    <location>
        <begin position="28"/>
        <end position="91"/>
    </location>
</feature>
<dbReference type="AlphaFoldDB" id="A0A494VYT9"/>
<keyword evidence="3" id="KW-0731">Sigma factor</keyword>
<dbReference type="SUPFAM" id="SSF88946">
    <property type="entry name" value="Sigma2 domain of RNA polymerase sigma factors"/>
    <property type="match status" value="1"/>
</dbReference>